<dbReference type="GO" id="GO:0003723">
    <property type="term" value="F:RNA binding"/>
    <property type="evidence" value="ECO:0007669"/>
    <property type="project" value="UniProtKB-KW"/>
</dbReference>
<dbReference type="OrthoDB" id="6098064at2759"/>
<dbReference type="AlphaFoldDB" id="A0A484AUZ5"/>
<comment type="caution">
    <text evidence="8">The sequence shown here is derived from an EMBL/GenBank/DDBJ whole genome shotgun (WGS) entry which is preliminary data.</text>
</comment>
<dbReference type="PROSITE" id="PS50988">
    <property type="entry name" value="TROVE"/>
    <property type="match status" value="1"/>
</dbReference>
<evidence type="ECO:0000256" key="1">
    <source>
        <dbReference type="ARBA" id="ARBA00004496"/>
    </source>
</evidence>
<keyword evidence="3" id="KW-0963">Cytoplasm</keyword>
<proteinExistence type="inferred from homology"/>
<dbReference type="GO" id="GO:1990904">
    <property type="term" value="C:ribonucleoprotein complex"/>
    <property type="evidence" value="ECO:0007669"/>
    <property type="project" value="UniProtKB-KW"/>
</dbReference>
<comment type="subcellular location">
    <subcellularLocation>
        <location evidence="1">Cytoplasm</location>
    </subcellularLocation>
</comment>
<keyword evidence="9" id="KW-1185">Reference proteome</keyword>
<keyword evidence="4" id="KW-0479">Metal-binding</keyword>
<evidence type="ECO:0000256" key="3">
    <source>
        <dbReference type="ARBA" id="ARBA00022490"/>
    </source>
</evidence>
<dbReference type="PANTHER" id="PTHR14202:SF0">
    <property type="entry name" value="RNA-BINDING PROTEIN RO60"/>
    <property type="match status" value="1"/>
</dbReference>
<organism evidence="8 9">
    <name type="scientific">Drosophila navojoa</name>
    <name type="common">Fruit fly</name>
    <dbReference type="NCBI Taxonomy" id="7232"/>
    <lineage>
        <taxon>Eukaryota</taxon>
        <taxon>Metazoa</taxon>
        <taxon>Ecdysozoa</taxon>
        <taxon>Arthropoda</taxon>
        <taxon>Hexapoda</taxon>
        <taxon>Insecta</taxon>
        <taxon>Pterygota</taxon>
        <taxon>Neoptera</taxon>
        <taxon>Endopterygota</taxon>
        <taxon>Diptera</taxon>
        <taxon>Brachycera</taxon>
        <taxon>Muscomorpha</taxon>
        <taxon>Ephydroidea</taxon>
        <taxon>Drosophilidae</taxon>
        <taxon>Drosophila</taxon>
    </lineage>
</organism>
<evidence type="ECO:0000259" key="7">
    <source>
        <dbReference type="PROSITE" id="PS50988"/>
    </source>
</evidence>
<dbReference type="Pfam" id="PF05731">
    <property type="entry name" value="TROVE"/>
    <property type="match status" value="1"/>
</dbReference>
<dbReference type="EMBL" id="LSRL02001055">
    <property type="protein sequence ID" value="TDG39431.1"/>
    <property type="molecule type" value="Genomic_DNA"/>
</dbReference>
<dbReference type="Gene3D" id="3.40.50.410">
    <property type="entry name" value="von Willebrand factor, type A domain"/>
    <property type="match status" value="1"/>
</dbReference>
<dbReference type="OMA" id="WEHVPLQ"/>
<dbReference type="SUPFAM" id="SSF140864">
    <property type="entry name" value="TROVE domain-like"/>
    <property type="match status" value="1"/>
</dbReference>
<evidence type="ECO:0000256" key="4">
    <source>
        <dbReference type="ARBA" id="ARBA00022723"/>
    </source>
</evidence>
<evidence type="ECO:0000256" key="6">
    <source>
        <dbReference type="ARBA" id="ARBA00023274"/>
    </source>
</evidence>
<evidence type="ECO:0000313" key="9">
    <source>
        <dbReference type="Proteomes" id="UP000295192"/>
    </source>
</evidence>
<evidence type="ECO:0000256" key="2">
    <source>
        <dbReference type="ARBA" id="ARBA00007814"/>
    </source>
</evidence>
<accession>A0A484AUZ5</accession>
<keyword evidence="6" id="KW-0687">Ribonucleoprotein</keyword>
<keyword evidence="5" id="KW-0694">RNA-binding</keyword>
<dbReference type="InterPro" id="IPR036465">
    <property type="entry name" value="vWFA_dom_sf"/>
</dbReference>
<dbReference type="PANTHER" id="PTHR14202">
    <property type="entry name" value="60 KDA RIBONUCLEOPROTEIN SSA/RO"/>
    <property type="match status" value="1"/>
</dbReference>
<reference evidence="8 9" key="1">
    <citation type="journal article" date="2019" name="J. Hered.">
        <title>An Improved Genome Assembly for Drosophila navojoa, the Basal Species in the mojavensis Cluster.</title>
        <authorList>
            <person name="Vanderlinde T."/>
            <person name="Dupim E.G."/>
            <person name="Nazario-Yepiz N.O."/>
            <person name="Carvalho A.B."/>
        </authorList>
    </citation>
    <scope>NUCLEOTIDE SEQUENCE [LARGE SCALE GENOMIC DNA]</scope>
    <source>
        <strain evidence="8">Navoj_Jal97</strain>
        <tissue evidence="8">Whole organism</tissue>
    </source>
</reference>
<comment type="similarity">
    <text evidence="2">Belongs to the Ro 60 kDa family.</text>
</comment>
<dbReference type="Pfam" id="PF25045">
    <property type="entry name" value="vWA_Ro60"/>
    <property type="match status" value="1"/>
</dbReference>
<dbReference type="InterPro" id="IPR056800">
    <property type="entry name" value="vWA_Ro60"/>
</dbReference>
<gene>
    <name evidence="8" type="ORF">AWZ03_014146</name>
</gene>
<sequence length="568" mass="65626">MQKRLLLTAEVASSQQIDVNSNISRELESAEEGTMSHIAPSAIDKLRRFCYLGSIKQPVYAPTSFDLTVEAHFEALRELCDKVNESKLIEFLRDVLDASNDQYLPRHDEAILILAVYLSTCSDETQRTQVRKYFPAFVRTSQELFLFMKFVKQVQKLLDRKTPFSRTVRKAVLEWYQHQALDKLLHMWSLSDCNPAQHRELLQRCHYMTFKFDEEKLAALRVLSAPIKELIEWPEYLEPLAHCKETIQGIANLRQTANAEAALPLIQKMSLCYEHLPRRIVSNHKVVSLLMAKMTYDQMLQSWPTFLKINRSNRHAQTCYTERFFDPAQLRAANVEPLRLLLQEARGFSRQKVTTKGVFTPKPPSIIQKLYKQSFGLNKPFGLRLHITINLEMVYLGKCLLGRFRSIKYIDAVLALAFGYFKCDPKVNVRIWYDKSGKLKALPWTSSMSVDDAKATCESQKVVKIKQTLIDVVDDALLDTKQTYDVFLVLVPCGTRGNQRNKSEQLCKRLDEYREKRNKDAKFIILSLRQQQGSMGYSSARNENILELCSISEQTPRLINAFAHGKFF</sequence>
<dbReference type="STRING" id="7232.A0A484AUZ5"/>
<dbReference type="InterPro" id="IPR037214">
    <property type="entry name" value="TROVE_dom_sf"/>
</dbReference>
<dbReference type="GO" id="GO:0005737">
    <property type="term" value="C:cytoplasm"/>
    <property type="evidence" value="ECO:0007669"/>
    <property type="project" value="UniProtKB-SubCell"/>
</dbReference>
<dbReference type="InterPro" id="IPR008858">
    <property type="entry name" value="TROVE_dom"/>
</dbReference>
<feature type="domain" description="TROVE" evidence="7">
    <location>
        <begin position="29"/>
        <end position="383"/>
    </location>
</feature>
<name>A0A484AUZ5_DRONA</name>
<protein>
    <recommendedName>
        <fullName evidence="7">TROVE domain-containing protein</fullName>
    </recommendedName>
</protein>
<dbReference type="InterPro" id="IPR040322">
    <property type="entry name" value="TROVE2"/>
</dbReference>
<evidence type="ECO:0000256" key="5">
    <source>
        <dbReference type="ARBA" id="ARBA00022884"/>
    </source>
</evidence>
<dbReference type="GO" id="GO:0046872">
    <property type="term" value="F:metal ion binding"/>
    <property type="evidence" value="ECO:0007669"/>
    <property type="project" value="UniProtKB-KW"/>
</dbReference>
<dbReference type="Proteomes" id="UP000295192">
    <property type="component" value="Unassembled WGS sequence"/>
</dbReference>
<evidence type="ECO:0000313" key="8">
    <source>
        <dbReference type="EMBL" id="TDG39431.1"/>
    </source>
</evidence>